<dbReference type="Pfam" id="PF05175">
    <property type="entry name" value="MTS"/>
    <property type="match status" value="1"/>
</dbReference>
<dbReference type="PANTHER" id="PTHR47739:SF1">
    <property type="entry name" value="TRNA1(VAL) (ADENINE(37)-N6)-METHYLTRANSFERASE"/>
    <property type="match status" value="1"/>
</dbReference>
<evidence type="ECO:0000256" key="3">
    <source>
        <dbReference type="ARBA" id="ARBA00022679"/>
    </source>
</evidence>
<keyword evidence="5 6" id="KW-0819">tRNA processing</keyword>
<dbReference type="CDD" id="cd02440">
    <property type="entry name" value="AdoMet_MTases"/>
    <property type="match status" value="1"/>
</dbReference>
<dbReference type="InterPro" id="IPR050210">
    <property type="entry name" value="tRNA_Adenine-N(6)_MTase"/>
</dbReference>
<evidence type="ECO:0000313" key="9">
    <source>
        <dbReference type="Proteomes" id="UP000823769"/>
    </source>
</evidence>
<organism evidence="8 9">
    <name type="scientific">Candidatus Cryptobacteroides avistercoris</name>
    <dbReference type="NCBI Taxonomy" id="2840758"/>
    <lineage>
        <taxon>Bacteria</taxon>
        <taxon>Pseudomonadati</taxon>
        <taxon>Bacteroidota</taxon>
        <taxon>Bacteroidia</taxon>
        <taxon>Bacteroidales</taxon>
        <taxon>Candidatus Cryptobacteroides</taxon>
    </lineage>
</organism>
<dbReference type="Gene3D" id="3.40.50.150">
    <property type="entry name" value="Vaccinia Virus protein VP39"/>
    <property type="match status" value="1"/>
</dbReference>
<evidence type="ECO:0000256" key="4">
    <source>
        <dbReference type="ARBA" id="ARBA00022691"/>
    </source>
</evidence>
<comment type="catalytic activity">
    <reaction evidence="6">
        <text>adenosine(37) in tRNA1(Val) + S-adenosyl-L-methionine = N(6)-methyladenosine(37) in tRNA1(Val) + S-adenosyl-L-homocysteine + H(+)</text>
        <dbReference type="Rhea" id="RHEA:43160"/>
        <dbReference type="Rhea" id="RHEA-COMP:10369"/>
        <dbReference type="Rhea" id="RHEA-COMP:10370"/>
        <dbReference type="ChEBI" id="CHEBI:15378"/>
        <dbReference type="ChEBI" id="CHEBI:57856"/>
        <dbReference type="ChEBI" id="CHEBI:59789"/>
        <dbReference type="ChEBI" id="CHEBI:74411"/>
        <dbReference type="ChEBI" id="CHEBI:74449"/>
        <dbReference type="EC" id="2.1.1.223"/>
    </reaction>
</comment>
<keyword evidence="1 6" id="KW-0963">Cytoplasm</keyword>
<dbReference type="EC" id="2.1.1.223" evidence="6"/>
<name>A0A9D9IXT5_9BACT</name>
<feature type="domain" description="Methyltransferase small" evidence="7">
    <location>
        <begin position="35"/>
        <end position="159"/>
    </location>
</feature>
<accession>A0A9D9IXT5</accession>
<dbReference type="Proteomes" id="UP000823769">
    <property type="component" value="Unassembled WGS sequence"/>
</dbReference>
<evidence type="ECO:0000256" key="6">
    <source>
        <dbReference type="HAMAP-Rule" id="MF_01872"/>
    </source>
</evidence>
<dbReference type="PANTHER" id="PTHR47739">
    <property type="entry name" value="TRNA1(VAL) (ADENINE(37)-N6)-METHYLTRANSFERASE"/>
    <property type="match status" value="1"/>
</dbReference>
<dbReference type="PROSITE" id="PS00092">
    <property type="entry name" value="N6_MTASE"/>
    <property type="match status" value="1"/>
</dbReference>
<dbReference type="GO" id="GO:0003676">
    <property type="term" value="F:nucleic acid binding"/>
    <property type="evidence" value="ECO:0007669"/>
    <property type="project" value="InterPro"/>
</dbReference>
<dbReference type="InterPro" id="IPR029063">
    <property type="entry name" value="SAM-dependent_MTases_sf"/>
</dbReference>
<comment type="function">
    <text evidence="6">Specifically methylates the adenine in position 37 of tRNA(1)(Val) (anticodon cmo5UAC).</text>
</comment>
<evidence type="ECO:0000259" key="7">
    <source>
        <dbReference type="Pfam" id="PF05175"/>
    </source>
</evidence>
<proteinExistence type="inferred from homology"/>
<evidence type="ECO:0000256" key="2">
    <source>
        <dbReference type="ARBA" id="ARBA00022603"/>
    </source>
</evidence>
<dbReference type="GO" id="GO:0016430">
    <property type="term" value="F:tRNA (adenine-N6)-methyltransferase activity"/>
    <property type="evidence" value="ECO:0007669"/>
    <property type="project" value="UniProtKB-UniRule"/>
</dbReference>
<evidence type="ECO:0000256" key="1">
    <source>
        <dbReference type="ARBA" id="ARBA00022490"/>
    </source>
</evidence>
<dbReference type="InterPro" id="IPR022882">
    <property type="entry name" value="tRNA_adenine-N6_MeTrfase"/>
</dbReference>
<dbReference type="SUPFAM" id="SSF53335">
    <property type="entry name" value="S-adenosyl-L-methionine-dependent methyltransferases"/>
    <property type="match status" value="1"/>
</dbReference>
<dbReference type="GO" id="GO:0005737">
    <property type="term" value="C:cytoplasm"/>
    <property type="evidence" value="ECO:0007669"/>
    <property type="project" value="UniProtKB-SubCell"/>
</dbReference>
<gene>
    <name evidence="8" type="ORF">IAB76_06000</name>
</gene>
<dbReference type="EMBL" id="JADILW010000087">
    <property type="protein sequence ID" value="MBO8480642.1"/>
    <property type="molecule type" value="Genomic_DNA"/>
</dbReference>
<protein>
    <recommendedName>
        <fullName evidence="6">tRNA1(Val) (adenine(37)-N6)-methyltransferase</fullName>
        <ecNumber evidence="6">2.1.1.223</ecNumber>
    </recommendedName>
    <alternativeName>
        <fullName evidence="6">tRNA m6A37 methyltransferase</fullName>
    </alternativeName>
</protein>
<comment type="similarity">
    <text evidence="6">Belongs to the methyltransferase superfamily. tRNA (adenine-N(6)-)-methyltransferase family.</text>
</comment>
<keyword evidence="3 6" id="KW-0808">Transferase</keyword>
<dbReference type="AlphaFoldDB" id="A0A9D9IXT5"/>
<evidence type="ECO:0000256" key="5">
    <source>
        <dbReference type="ARBA" id="ARBA00022694"/>
    </source>
</evidence>
<keyword evidence="2 6" id="KW-0489">Methyltransferase</keyword>
<evidence type="ECO:0000313" key="8">
    <source>
        <dbReference type="EMBL" id="MBO8480642.1"/>
    </source>
</evidence>
<dbReference type="GO" id="GO:0032259">
    <property type="term" value="P:methylation"/>
    <property type="evidence" value="ECO:0007669"/>
    <property type="project" value="UniProtKB-KW"/>
</dbReference>
<sequence>MADSFRFKQFSIRNDRAALKVGTDAVLLGAAMTLLPSDRRALDIGTGTGVIALMAAQRAPQLEIEAIDIDGPSAEEAGINFRNSPWSGRLSARHCALADYEPGEKFDLIFSNPPYYDNSLRNPDERISTARHSSRLTLAHIFDFASSWLTDGGRLSLILPSDARISSLRTAASFGFHPFRTIMVRTVETKPPKRVILEFSRHDRAASQEFITLMKDGGRSPEYSLLTRGFYLDSSQK</sequence>
<dbReference type="InterPro" id="IPR007848">
    <property type="entry name" value="Small_mtfrase_dom"/>
</dbReference>
<keyword evidence="4 6" id="KW-0949">S-adenosyl-L-methionine</keyword>
<comment type="subcellular location">
    <subcellularLocation>
        <location evidence="6">Cytoplasm</location>
    </subcellularLocation>
</comment>
<comment type="caution">
    <text evidence="8">The sequence shown here is derived from an EMBL/GenBank/DDBJ whole genome shotgun (WGS) entry which is preliminary data.</text>
</comment>
<reference evidence="8" key="2">
    <citation type="journal article" date="2021" name="PeerJ">
        <title>Extensive microbial diversity within the chicken gut microbiome revealed by metagenomics and culture.</title>
        <authorList>
            <person name="Gilroy R."/>
            <person name="Ravi A."/>
            <person name="Getino M."/>
            <person name="Pursley I."/>
            <person name="Horton D.L."/>
            <person name="Alikhan N.F."/>
            <person name="Baker D."/>
            <person name="Gharbi K."/>
            <person name="Hall N."/>
            <person name="Watson M."/>
            <person name="Adriaenssens E.M."/>
            <person name="Foster-Nyarko E."/>
            <person name="Jarju S."/>
            <person name="Secka A."/>
            <person name="Antonio M."/>
            <person name="Oren A."/>
            <person name="Chaudhuri R.R."/>
            <person name="La Ragione R."/>
            <person name="Hildebrand F."/>
            <person name="Pallen M.J."/>
        </authorList>
    </citation>
    <scope>NUCLEOTIDE SEQUENCE</scope>
    <source>
        <strain evidence="8">B3-1481</strain>
    </source>
</reference>
<reference evidence="8" key="1">
    <citation type="submission" date="2020-10" db="EMBL/GenBank/DDBJ databases">
        <authorList>
            <person name="Gilroy R."/>
        </authorList>
    </citation>
    <scope>NUCLEOTIDE SEQUENCE</scope>
    <source>
        <strain evidence="8">B3-1481</strain>
    </source>
</reference>
<dbReference type="HAMAP" id="MF_01872">
    <property type="entry name" value="tRNA_methyltr_YfiC"/>
    <property type="match status" value="1"/>
</dbReference>
<dbReference type="GO" id="GO:0008033">
    <property type="term" value="P:tRNA processing"/>
    <property type="evidence" value="ECO:0007669"/>
    <property type="project" value="UniProtKB-UniRule"/>
</dbReference>
<dbReference type="InterPro" id="IPR002052">
    <property type="entry name" value="DNA_methylase_N6_adenine_CS"/>
</dbReference>